<organism evidence="3 4">
    <name type="scientific">Paragonimus heterotremus</name>
    <dbReference type="NCBI Taxonomy" id="100268"/>
    <lineage>
        <taxon>Eukaryota</taxon>
        <taxon>Metazoa</taxon>
        <taxon>Spiralia</taxon>
        <taxon>Lophotrochozoa</taxon>
        <taxon>Platyhelminthes</taxon>
        <taxon>Trematoda</taxon>
        <taxon>Digenea</taxon>
        <taxon>Plagiorchiida</taxon>
        <taxon>Troglotremata</taxon>
        <taxon>Troglotrematidae</taxon>
        <taxon>Paragonimus</taxon>
    </lineage>
</organism>
<feature type="compositionally biased region" description="Polar residues" evidence="1">
    <location>
        <begin position="22"/>
        <end position="34"/>
    </location>
</feature>
<keyword evidence="2" id="KW-0812">Transmembrane</keyword>
<protein>
    <submittedName>
        <fullName evidence="3">Uncharacterized protein</fullName>
    </submittedName>
</protein>
<feature type="non-terminal residue" evidence="3">
    <location>
        <position position="1"/>
    </location>
</feature>
<dbReference type="AlphaFoldDB" id="A0A8J4SXP8"/>
<feature type="compositionally biased region" description="Low complexity" evidence="1">
    <location>
        <begin position="85"/>
        <end position="108"/>
    </location>
</feature>
<keyword evidence="4" id="KW-1185">Reference proteome</keyword>
<dbReference type="EMBL" id="LUCH01002747">
    <property type="protein sequence ID" value="KAF5401036.1"/>
    <property type="molecule type" value="Genomic_DNA"/>
</dbReference>
<feature type="region of interest" description="Disordered" evidence="1">
    <location>
        <begin position="602"/>
        <end position="623"/>
    </location>
</feature>
<feature type="region of interest" description="Disordered" evidence="1">
    <location>
        <begin position="75"/>
        <end position="174"/>
    </location>
</feature>
<name>A0A8J4SXP8_9TREM</name>
<gene>
    <name evidence="3" type="ORF">PHET_05623</name>
</gene>
<evidence type="ECO:0000313" key="3">
    <source>
        <dbReference type="EMBL" id="KAF5401036.1"/>
    </source>
</evidence>
<reference evidence="3" key="1">
    <citation type="submission" date="2019-05" db="EMBL/GenBank/DDBJ databases">
        <title>Annotation for the trematode Paragonimus heterotremus.</title>
        <authorList>
            <person name="Choi Y.-J."/>
        </authorList>
    </citation>
    <scope>NUCLEOTIDE SEQUENCE</scope>
    <source>
        <strain evidence="3">LC</strain>
    </source>
</reference>
<feature type="transmembrane region" description="Helical" evidence="2">
    <location>
        <begin position="958"/>
        <end position="980"/>
    </location>
</feature>
<keyword evidence="2" id="KW-0472">Membrane</keyword>
<accession>A0A8J4SXP8</accession>
<feature type="region of interest" description="Disordered" evidence="1">
    <location>
        <begin position="345"/>
        <end position="375"/>
    </location>
</feature>
<proteinExistence type="predicted"/>
<dbReference type="OrthoDB" id="6267854at2759"/>
<evidence type="ECO:0000313" key="4">
    <source>
        <dbReference type="Proteomes" id="UP000748531"/>
    </source>
</evidence>
<sequence length="1055" mass="114399">IRALFKHISSSKRHGRSETDDSSNSSPVLVHSDPSSLPLTVHRISLNQTLSPVDCASTEVDRKSVCTCSVGGDSSFDRDSSANQSRDSSTTKSTTTGRSSSSCAHSGSVVIVESRRRHQSEAREITGSTFPKTASTPTVESSPHLCIPRPTLQTTPGARNTAQTSSPPAPAVQTATSVIPAVVSSPQASTFDSMDPPSTAETNEHATDDHDKKPTDDSQLRLQNVDSSVVDLELTHAKLYELGRDVQQLEAAIRTNEIALKDLDDWFFDQMTATAMEPEPLVSTTNSEAGIKRIFEDQSRVLMQRSKALSDQLNATQYVIDQLEMRGIPMGASPKTYVRRLLKHRRKGYSATTPPRSLRPSGSKDEDSCDPSPAVIRKPKRFISNTMPTISSSVVSTLPVADAQRQARTLPVVIQATDTQLHRRNSGPNLTSSNMKGTYFGLDSDEAAFNSDFLNPYPIITTATTGCNKFHTPVDQPLLPTSCNQPSSSIKPHIFPHPTSPDLFSINYTEDPVEFTSKTSRVLPASGKLPHVGTTNMLRSVRHGLGIFGRQFRSPQKGRSASEENFVVCTKLGDQSSENQPTGGRPVKLGSWIWGRSGWPSSHLKRKNKRRSQDAADPGGLLNVPEIVSNDPLCSYKSNTGSACSHNGAAFGTASLLNLPSAGPRGRSLSAYGGSTPLKEELLRNVSGPSNESTGTTDYPLSNILELLTVNMCAYACPTGKGSSSSSVSMPCPTGPCGSNGLKSLAPLGTHKETNPTVAPSLPVTGDSPLNISHPLSSTVVPTTNSFAPIATGNVALALTAMYRLWNNQLSNMHTQQTEYFQTLRNELAVIRKENLQLQEISAKLTAEIGSISRDAQTREELQKQKLSDATARIEQLDATAEESRQSMQREMVLLRTEFRDTLANLEYQLTTKTRDLSDSIATVSNKVSIIEKPLEQHTVAGAHGSDRAQIRRKVLHYLTDLCVSFFALLTMLLQVLIRFLNLGAVVTENRALGICLTVFVVVGFFLVYTSEPLISILHGAPVTDFSAIPSTGTTWRDTLITILSVFRRFARGPS</sequence>
<feature type="compositionally biased region" description="Basic and acidic residues" evidence="1">
    <location>
        <begin position="202"/>
        <end position="219"/>
    </location>
</feature>
<comment type="caution">
    <text evidence="3">The sequence shown here is derived from an EMBL/GenBank/DDBJ whole genome shotgun (WGS) entry which is preliminary data.</text>
</comment>
<feature type="region of interest" description="Disordered" evidence="1">
    <location>
        <begin position="186"/>
        <end position="219"/>
    </location>
</feature>
<dbReference type="Proteomes" id="UP000748531">
    <property type="component" value="Unassembled WGS sequence"/>
</dbReference>
<feature type="region of interest" description="Disordered" evidence="1">
    <location>
        <begin position="1"/>
        <end position="34"/>
    </location>
</feature>
<feature type="compositionally biased region" description="Polar residues" evidence="1">
    <location>
        <begin position="151"/>
        <end position="166"/>
    </location>
</feature>
<evidence type="ECO:0000256" key="2">
    <source>
        <dbReference type="SAM" id="Phobius"/>
    </source>
</evidence>
<evidence type="ECO:0000256" key="1">
    <source>
        <dbReference type="SAM" id="MobiDB-lite"/>
    </source>
</evidence>
<feature type="compositionally biased region" description="Polar residues" evidence="1">
    <location>
        <begin position="126"/>
        <end position="141"/>
    </location>
</feature>
<feature type="transmembrane region" description="Helical" evidence="2">
    <location>
        <begin position="992"/>
        <end position="1009"/>
    </location>
</feature>
<keyword evidence="2" id="KW-1133">Transmembrane helix</keyword>